<proteinExistence type="predicted"/>
<dbReference type="EMBL" id="CAWYQH010000001">
    <property type="protein sequence ID" value="CAK8671051.1"/>
    <property type="molecule type" value="Genomic_DNA"/>
</dbReference>
<evidence type="ECO:0000313" key="4">
    <source>
        <dbReference type="EMBL" id="CAK8671051.1"/>
    </source>
</evidence>
<dbReference type="Gene3D" id="3.40.190.10">
    <property type="entry name" value="Periplasmic binding protein-like II"/>
    <property type="match status" value="2"/>
</dbReference>
<organism evidence="4 5">
    <name type="scientific">Clavelina lepadiformis</name>
    <name type="common">Light-bulb sea squirt</name>
    <name type="synonym">Ascidia lepadiformis</name>
    <dbReference type="NCBI Taxonomy" id="159417"/>
    <lineage>
        <taxon>Eukaryota</taxon>
        <taxon>Metazoa</taxon>
        <taxon>Chordata</taxon>
        <taxon>Tunicata</taxon>
        <taxon>Ascidiacea</taxon>
        <taxon>Aplousobranchia</taxon>
        <taxon>Clavelinidae</taxon>
        <taxon>Clavelina</taxon>
    </lineage>
</organism>
<dbReference type="SMART" id="SM00094">
    <property type="entry name" value="TR_FER"/>
    <property type="match status" value="1"/>
</dbReference>
<dbReference type="Proteomes" id="UP001642483">
    <property type="component" value="Unassembled WGS sequence"/>
</dbReference>
<feature type="domain" description="Transferrin-like" evidence="3">
    <location>
        <begin position="41"/>
        <end position="359"/>
    </location>
</feature>
<evidence type="ECO:0000313" key="5">
    <source>
        <dbReference type="Proteomes" id="UP001642483"/>
    </source>
</evidence>
<dbReference type="PROSITE" id="PS00206">
    <property type="entry name" value="TRANSFERRIN_LIKE_2"/>
    <property type="match status" value="1"/>
</dbReference>
<dbReference type="InterPro" id="IPR001156">
    <property type="entry name" value="Transferrin-like_dom"/>
</dbReference>
<reference evidence="4 5" key="1">
    <citation type="submission" date="2024-02" db="EMBL/GenBank/DDBJ databases">
        <authorList>
            <person name="Daric V."/>
            <person name="Darras S."/>
        </authorList>
    </citation>
    <scope>NUCLEOTIDE SEQUENCE [LARGE SCALE GENOMIC DNA]</scope>
</reference>
<accession>A0ABP0EUL5</accession>
<keyword evidence="2" id="KW-1133">Transmembrane helix</keyword>
<dbReference type="PRINTS" id="PR00422">
    <property type="entry name" value="TRANSFERRIN"/>
</dbReference>
<evidence type="ECO:0000256" key="2">
    <source>
        <dbReference type="SAM" id="Phobius"/>
    </source>
</evidence>
<dbReference type="PANTHER" id="PTHR11485">
    <property type="entry name" value="TRANSFERRIN"/>
    <property type="match status" value="1"/>
</dbReference>
<keyword evidence="2" id="KW-0472">Membrane</keyword>
<dbReference type="PROSITE" id="PS51408">
    <property type="entry name" value="TRANSFERRIN_LIKE_4"/>
    <property type="match status" value="1"/>
</dbReference>
<comment type="caution">
    <text evidence="4">The sequence shown here is derived from an EMBL/GenBank/DDBJ whole genome shotgun (WGS) entry which is preliminary data.</text>
</comment>
<gene>
    <name evidence="4" type="ORF">CVLEPA_LOCUS75</name>
</gene>
<dbReference type="PROSITE" id="PS00205">
    <property type="entry name" value="TRANSFERRIN_LIKE_1"/>
    <property type="match status" value="1"/>
</dbReference>
<dbReference type="PANTHER" id="PTHR11485:SF29">
    <property type="entry name" value="TRANSFERRIN 2"/>
    <property type="match status" value="1"/>
</dbReference>
<keyword evidence="1" id="KW-0677">Repeat</keyword>
<feature type="transmembrane region" description="Helical" evidence="2">
    <location>
        <begin position="24"/>
        <end position="45"/>
    </location>
</feature>
<name>A0ABP0EUL5_CLALP</name>
<keyword evidence="2" id="KW-0812">Transmembrane</keyword>
<dbReference type="InterPro" id="IPR018195">
    <property type="entry name" value="Transferrin_Fe_BS"/>
</dbReference>
<protein>
    <recommendedName>
        <fullName evidence="3">Transferrin-like domain-containing protein</fullName>
    </recommendedName>
</protein>
<dbReference type="SUPFAM" id="SSF53850">
    <property type="entry name" value="Periplasmic binding protein-like II"/>
    <property type="match status" value="1"/>
</dbReference>
<keyword evidence="5" id="KW-1185">Reference proteome</keyword>
<sequence>MQVHVHQEIQVQEIFNKMKYLPSWLFISIIISCGVSCVHSLRWCCKSINELRKCRHLRQASDEAGTPYFDFDCVIKDGVEGCMRALKNGVADVIDIDGGDVFRYKNDIVLAAAENRGVDDASYFAVAVVHKGADDNLSLHNLIGYKSCHTSIGKTAGWNMPMGWLARMNYNRAPFSQSCAPGANNPEFLGLVPDNNPTKWCALCIGDEHGDHVCDRDSDERYYGYHGAFQCLKDGKGDVAFVKHSIPIEPGVDQSKFQLLCRNETRPRAPPADWRNCNIGRVPSHAVVMDVARATEENARNVAEILNRAKAALEFDFNSYGGKNLLWSSSTVSFLPRILMSPREFMGEDYYCNTHALHTNQVADGC</sequence>
<evidence type="ECO:0000256" key="1">
    <source>
        <dbReference type="ARBA" id="ARBA00022737"/>
    </source>
</evidence>
<evidence type="ECO:0000259" key="3">
    <source>
        <dbReference type="PROSITE" id="PS51408"/>
    </source>
</evidence>
<dbReference type="Pfam" id="PF00405">
    <property type="entry name" value="Transferrin"/>
    <property type="match status" value="1"/>
</dbReference>